<gene>
    <name evidence="5" type="ORF">ACFPTN_13655</name>
</gene>
<dbReference type="PROSITE" id="PS00687">
    <property type="entry name" value="ALDEHYDE_DEHYDR_GLU"/>
    <property type="match status" value="1"/>
</dbReference>
<feature type="domain" description="Aldehyde dehydrogenase" evidence="4">
    <location>
        <begin position="31"/>
        <end position="491"/>
    </location>
</feature>
<dbReference type="Gene3D" id="3.40.309.10">
    <property type="entry name" value="Aldehyde Dehydrogenase, Chain A, domain 2"/>
    <property type="match status" value="1"/>
</dbReference>
<dbReference type="PANTHER" id="PTHR11699">
    <property type="entry name" value="ALDEHYDE DEHYDROGENASE-RELATED"/>
    <property type="match status" value="1"/>
</dbReference>
<evidence type="ECO:0000313" key="5">
    <source>
        <dbReference type="EMBL" id="MFC5770424.1"/>
    </source>
</evidence>
<dbReference type="InterPro" id="IPR016160">
    <property type="entry name" value="Ald_DH_CS_CYS"/>
</dbReference>
<feature type="active site" evidence="2">
    <location>
        <position position="269"/>
    </location>
</feature>
<accession>A0ABW1AT94</accession>
<protein>
    <submittedName>
        <fullName evidence="5">Aldehyde dehydrogenase family protein</fullName>
    </submittedName>
</protein>
<dbReference type="InterPro" id="IPR029510">
    <property type="entry name" value="Ald_DH_CS_GLU"/>
</dbReference>
<dbReference type="Pfam" id="PF00171">
    <property type="entry name" value="Aldedh"/>
    <property type="match status" value="1"/>
</dbReference>
<dbReference type="InterPro" id="IPR016162">
    <property type="entry name" value="Ald_DH_N"/>
</dbReference>
<evidence type="ECO:0000256" key="1">
    <source>
        <dbReference type="ARBA" id="ARBA00023002"/>
    </source>
</evidence>
<keyword evidence="6" id="KW-1185">Reference proteome</keyword>
<comment type="caution">
    <text evidence="5">The sequence shown here is derived from an EMBL/GenBank/DDBJ whole genome shotgun (WGS) entry which is preliminary data.</text>
</comment>
<reference evidence="6" key="1">
    <citation type="journal article" date="2019" name="Int. J. Syst. Evol. Microbiol.">
        <title>The Global Catalogue of Microorganisms (GCM) 10K type strain sequencing project: providing services to taxonomists for standard genome sequencing and annotation.</title>
        <authorList>
            <consortium name="The Broad Institute Genomics Platform"/>
            <consortium name="The Broad Institute Genome Sequencing Center for Infectious Disease"/>
            <person name="Wu L."/>
            <person name="Ma J."/>
        </authorList>
    </citation>
    <scope>NUCLEOTIDE SEQUENCE [LARGE SCALE GENOMIC DNA]</scope>
    <source>
        <strain evidence="6">SHR3</strain>
    </source>
</reference>
<organism evidence="5 6">
    <name type="scientific">Thauera sinica</name>
    <dbReference type="NCBI Taxonomy" id="2665146"/>
    <lineage>
        <taxon>Bacteria</taxon>
        <taxon>Pseudomonadati</taxon>
        <taxon>Pseudomonadota</taxon>
        <taxon>Betaproteobacteria</taxon>
        <taxon>Rhodocyclales</taxon>
        <taxon>Zoogloeaceae</taxon>
        <taxon>Thauera</taxon>
    </lineage>
</organism>
<comment type="similarity">
    <text evidence="3">Belongs to the aldehyde dehydrogenase family.</text>
</comment>
<evidence type="ECO:0000256" key="3">
    <source>
        <dbReference type="RuleBase" id="RU003345"/>
    </source>
</evidence>
<evidence type="ECO:0000256" key="2">
    <source>
        <dbReference type="PROSITE-ProRule" id="PRU10007"/>
    </source>
</evidence>
<dbReference type="RefSeq" id="WP_096445032.1">
    <property type="nucleotide sequence ID" value="NZ_JBHSOG010000050.1"/>
</dbReference>
<dbReference type="InterPro" id="IPR015590">
    <property type="entry name" value="Aldehyde_DH_dom"/>
</dbReference>
<dbReference type="SUPFAM" id="SSF53720">
    <property type="entry name" value="ALDH-like"/>
    <property type="match status" value="1"/>
</dbReference>
<proteinExistence type="inferred from homology"/>
<dbReference type="Proteomes" id="UP001595974">
    <property type="component" value="Unassembled WGS sequence"/>
</dbReference>
<dbReference type="InterPro" id="IPR016161">
    <property type="entry name" value="Ald_DH/histidinol_DH"/>
</dbReference>
<sequence>MADINILPAVHAFLNKQHGHFIDGAARPGDGTRAIDVVDPATERIIAGVSVAGSADVDAAVASARGAFRGTWAQTLPYQRGVLLNRLADLVDANAEELAQLETLCSGKSIHLSRMIDVGQTAIFLRYFAGWATKITGETITPSMPSMQGEQYTAFTRREPIGVIGAIVPWNFSMMIGTWKIAAALATGCTVVVKPSEFTPLTLLRLAELAIEAGIPPGVFNVVNGFGDAGQALIEHPDIAKVSFTGSSATGSRVGQAAMAANLTRCTLELGGKNAAVLLADVNVDGAVAGLMQTGFVHQGQVCAAPERVFVHRSRIDEVLDKMSGGLPQLKIGSPLDESVQFGPIANKPQFDKVLGYLDEARRLGQICHGGRRLERPGYFVEPALVRARSADDVLMREETFGPIISFLPFDDEDELVGWINASPYGLSASVWSNDLSRVFRLIPRIQVGTVWINMHTFLDPSVPFGGSKGSGIGREFGSAFIDDYTELKSVIMRY</sequence>
<dbReference type="InterPro" id="IPR016163">
    <property type="entry name" value="Ald_DH_C"/>
</dbReference>
<name>A0ABW1AT94_9RHOO</name>
<dbReference type="Gene3D" id="3.40.605.10">
    <property type="entry name" value="Aldehyde Dehydrogenase, Chain A, domain 1"/>
    <property type="match status" value="1"/>
</dbReference>
<evidence type="ECO:0000259" key="4">
    <source>
        <dbReference type="Pfam" id="PF00171"/>
    </source>
</evidence>
<dbReference type="PROSITE" id="PS00070">
    <property type="entry name" value="ALDEHYDE_DEHYDR_CYS"/>
    <property type="match status" value="1"/>
</dbReference>
<dbReference type="EMBL" id="JBHSOG010000050">
    <property type="protein sequence ID" value="MFC5770424.1"/>
    <property type="molecule type" value="Genomic_DNA"/>
</dbReference>
<keyword evidence="1 3" id="KW-0560">Oxidoreductase</keyword>
<evidence type="ECO:0000313" key="6">
    <source>
        <dbReference type="Proteomes" id="UP001595974"/>
    </source>
</evidence>